<protein>
    <submittedName>
        <fullName evidence="1">Uncharacterized protein</fullName>
    </submittedName>
</protein>
<evidence type="ECO:0000313" key="1">
    <source>
        <dbReference type="EMBL" id="SVC77674.1"/>
    </source>
</evidence>
<gene>
    <name evidence="1" type="ORF">METZ01_LOCUS330528</name>
</gene>
<feature type="non-terminal residue" evidence="1">
    <location>
        <position position="73"/>
    </location>
</feature>
<reference evidence="1" key="1">
    <citation type="submission" date="2018-05" db="EMBL/GenBank/DDBJ databases">
        <authorList>
            <person name="Lanie J.A."/>
            <person name="Ng W.-L."/>
            <person name="Kazmierczak K.M."/>
            <person name="Andrzejewski T.M."/>
            <person name="Davidsen T.M."/>
            <person name="Wayne K.J."/>
            <person name="Tettelin H."/>
            <person name="Glass J.I."/>
            <person name="Rusch D."/>
            <person name="Podicherti R."/>
            <person name="Tsui H.-C.T."/>
            <person name="Winkler M.E."/>
        </authorList>
    </citation>
    <scope>NUCLEOTIDE SEQUENCE</scope>
</reference>
<dbReference type="AlphaFoldDB" id="A0A382PWG3"/>
<proteinExistence type="predicted"/>
<sequence>MNRILCLTLLVALGVFTTLVSNNAQEARFPIRALEVAQNLHVLSSDPNQQGMRTGGNTGVFVTTNGIVLVDTK</sequence>
<accession>A0A382PWG3</accession>
<dbReference type="EMBL" id="UINC01110278">
    <property type="protein sequence ID" value="SVC77674.1"/>
    <property type="molecule type" value="Genomic_DNA"/>
</dbReference>
<organism evidence="1">
    <name type="scientific">marine metagenome</name>
    <dbReference type="NCBI Taxonomy" id="408172"/>
    <lineage>
        <taxon>unclassified sequences</taxon>
        <taxon>metagenomes</taxon>
        <taxon>ecological metagenomes</taxon>
    </lineage>
</organism>
<name>A0A382PWG3_9ZZZZ</name>